<comment type="similarity">
    <text evidence="2 8">Belongs to the glycosyl hydrolase 42 family.</text>
</comment>
<dbReference type="InterPro" id="IPR013738">
    <property type="entry name" value="Beta_galactosidase_Trimer"/>
</dbReference>
<dbReference type="EMBL" id="JAGIOD010000001">
    <property type="protein sequence ID" value="MBP2381518.1"/>
    <property type="molecule type" value="Genomic_DNA"/>
</dbReference>
<dbReference type="InterPro" id="IPR029062">
    <property type="entry name" value="Class_I_gatase-like"/>
</dbReference>
<reference evidence="11 12" key="1">
    <citation type="submission" date="2021-03" db="EMBL/GenBank/DDBJ databases">
        <title>Sequencing the genomes of 1000 actinobacteria strains.</title>
        <authorList>
            <person name="Klenk H.-P."/>
        </authorList>
    </citation>
    <scope>NUCLEOTIDE SEQUENCE [LARGE SCALE GENOMIC DNA]</scope>
    <source>
        <strain evidence="11 12">DSM 14566</strain>
    </source>
</reference>
<dbReference type="Pfam" id="PF08532">
    <property type="entry name" value="Glyco_hydro_42M"/>
    <property type="match status" value="1"/>
</dbReference>
<dbReference type="InterPro" id="IPR003476">
    <property type="entry name" value="Glyco_hydro_42"/>
</dbReference>
<organism evidence="11 12">
    <name type="scientific">Brachybacterium sacelli</name>
    <dbReference type="NCBI Taxonomy" id="173364"/>
    <lineage>
        <taxon>Bacteria</taxon>
        <taxon>Bacillati</taxon>
        <taxon>Actinomycetota</taxon>
        <taxon>Actinomycetes</taxon>
        <taxon>Micrococcales</taxon>
        <taxon>Dermabacteraceae</taxon>
        <taxon>Brachybacterium</taxon>
    </lineage>
</organism>
<keyword evidence="7 8" id="KW-0326">Glycosidase</keyword>
<evidence type="ECO:0000259" key="10">
    <source>
        <dbReference type="Pfam" id="PF08532"/>
    </source>
</evidence>
<dbReference type="EC" id="3.2.1.23" evidence="3 8"/>
<keyword evidence="6" id="KW-0862">Zinc</keyword>
<dbReference type="RefSeq" id="WP_209900739.1">
    <property type="nucleotide sequence ID" value="NZ_BAAAJW010000002.1"/>
</dbReference>
<dbReference type="PANTHER" id="PTHR36447">
    <property type="entry name" value="BETA-GALACTOSIDASE GANA"/>
    <property type="match status" value="1"/>
</dbReference>
<protein>
    <recommendedName>
        <fullName evidence="3 8">Beta-galactosidase</fullName>
        <shortName evidence="8">Beta-gal</shortName>
        <ecNumber evidence="3 8">3.2.1.23</ecNumber>
    </recommendedName>
</protein>
<evidence type="ECO:0000256" key="5">
    <source>
        <dbReference type="ARBA" id="ARBA00022801"/>
    </source>
</evidence>
<feature type="domain" description="Beta-galactosidase trimerisation" evidence="10">
    <location>
        <begin position="436"/>
        <end position="623"/>
    </location>
</feature>
<comment type="catalytic activity">
    <reaction evidence="1 8">
        <text>Hydrolysis of terminal non-reducing beta-D-galactose residues in beta-D-galactosides.</text>
        <dbReference type="EC" id="3.2.1.23"/>
    </reaction>
</comment>
<evidence type="ECO:0000259" key="9">
    <source>
        <dbReference type="Pfam" id="PF02449"/>
    </source>
</evidence>
<evidence type="ECO:0000313" key="11">
    <source>
        <dbReference type="EMBL" id="MBP2381518.1"/>
    </source>
</evidence>
<evidence type="ECO:0000256" key="1">
    <source>
        <dbReference type="ARBA" id="ARBA00001412"/>
    </source>
</evidence>
<proteinExistence type="inferred from homology"/>
<dbReference type="Pfam" id="PF02449">
    <property type="entry name" value="Glyco_hydro_42"/>
    <property type="match status" value="1"/>
</dbReference>
<evidence type="ECO:0000256" key="3">
    <source>
        <dbReference type="ARBA" id="ARBA00012756"/>
    </source>
</evidence>
<dbReference type="InterPro" id="IPR013529">
    <property type="entry name" value="Glyco_hydro_42_N"/>
</dbReference>
<evidence type="ECO:0000256" key="2">
    <source>
        <dbReference type="ARBA" id="ARBA00005940"/>
    </source>
</evidence>
<accession>A0ABS4WZW3</accession>
<keyword evidence="4" id="KW-0479">Metal-binding</keyword>
<evidence type="ECO:0000256" key="7">
    <source>
        <dbReference type="ARBA" id="ARBA00023295"/>
    </source>
</evidence>
<gene>
    <name evidence="11" type="ORF">JOF43_001475</name>
</gene>
<evidence type="ECO:0000256" key="4">
    <source>
        <dbReference type="ARBA" id="ARBA00022723"/>
    </source>
</evidence>
<evidence type="ECO:0000256" key="6">
    <source>
        <dbReference type="ARBA" id="ARBA00022833"/>
    </source>
</evidence>
<dbReference type="Gene3D" id="3.20.20.80">
    <property type="entry name" value="Glycosidases"/>
    <property type="match status" value="1"/>
</dbReference>
<name>A0ABS4WZW3_9MICO</name>
<dbReference type="PANTHER" id="PTHR36447:SF2">
    <property type="entry name" value="BETA-GALACTOSIDASE YESZ"/>
    <property type="match status" value="1"/>
</dbReference>
<dbReference type="SUPFAM" id="SSF52317">
    <property type="entry name" value="Class I glutamine amidotransferase-like"/>
    <property type="match status" value="1"/>
</dbReference>
<dbReference type="PIRSF" id="PIRSF001084">
    <property type="entry name" value="B-galactosidase"/>
    <property type="match status" value="1"/>
</dbReference>
<feature type="domain" description="Glycoside hydrolase family 42 N-terminal" evidence="9">
    <location>
        <begin position="7"/>
        <end position="397"/>
    </location>
</feature>
<dbReference type="Proteomes" id="UP001519290">
    <property type="component" value="Unassembled WGS sequence"/>
</dbReference>
<dbReference type="GO" id="GO:0004565">
    <property type="term" value="F:beta-galactosidase activity"/>
    <property type="evidence" value="ECO:0007669"/>
    <property type="project" value="UniProtKB-EC"/>
</dbReference>
<evidence type="ECO:0000313" key="12">
    <source>
        <dbReference type="Proteomes" id="UP001519290"/>
    </source>
</evidence>
<evidence type="ECO:0000256" key="8">
    <source>
        <dbReference type="PIRNR" id="PIRNR001084"/>
    </source>
</evidence>
<keyword evidence="12" id="KW-1185">Reference proteome</keyword>
<dbReference type="Gene3D" id="3.40.50.880">
    <property type="match status" value="1"/>
</dbReference>
<keyword evidence="5 8" id="KW-0378">Hydrolase</keyword>
<sequence>MLYGISYYPEYMPYDRLEQDVRMMRDAGINYARIGDSVWAMCEPAPGRIDVDLLGPTLEELHRAGIQVVLCTPTYAIPSWLSLEHPEVMNSRADGTPWPYGDRQNADFTQPAYLFYAERIIRRIMERWADHPAVIGVQVDNETGGRAIHSEAATREFVRRLEEKFGGIENLNEAWGLNFWSHRLTDYAQLWSPGDRAQGGGNSNPGYDLEWRRYQADLVTEFLAWQAGIVREYLREDQFVTHDCVGGHGLPHSNRKAVGEVVDVPAENFPHHTQEALSHPPRGGHPPTYHDASGIHGAYQLFQRGDMARASGHRNFLVTEMNPISVGGPAHNFPAYDGQWRLAAYTCISRGANAVAYWHWHSTHHGSETYSHGVLNHDLEENRNLTEVRRIGHELQRAGDQLTDLEAEAEVAFLYSPDSRYLLGFEPCLAVPGTAQGDRCSYERIFDTFYRAFFDERAQATVTHSLEDLEKYPVVVAPSLYAAADESFDRLLNYAEQGGHLVLGIRSGYMDDLGRARWERAPGPLRPGVGAGYNLYSNLESAIPVTSVDGLPLDEGAAGEGWMDELVLEGAEALAVYDHHEFGRFPAVVTNRYGKGRVTYVGTLPNAALGRSVARWVLAEAEVRPLGADLPESVRCTRARRPDGRLLRFFTNWSSRAATVPVPVAGRSVLSEEAVAIGEEIELGPWDVAVLAEEGSR</sequence>
<dbReference type="InterPro" id="IPR017853">
    <property type="entry name" value="GH"/>
</dbReference>
<dbReference type="SUPFAM" id="SSF51445">
    <property type="entry name" value="(Trans)glycosidases"/>
    <property type="match status" value="1"/>
</dbReference>
<dbReference type="CDD" id="cd03143">
    <property type="entry name" value="A4_beta-galactosidase_middle_domain"/>
    <property type="match status" value="1"/>
</dbReference>
<comment type="caution">
    <text evidence="11">The sequence shown here is derived from an EMBL/GenBank/DDBJ whole genome shotgun (WGS) entry which is preliminary data.</text>
</comment>